<feature type="region of interest" description="Disordered" evidence="1">
    <location>
        <begin position="271"/>
        <end position="342"/>
    </location>
</feature>
<name>A0AAV7UVK8_PLEWA</name>
<feature type="compositionally biased region" description="Polar residues" evidence="1">
    <location>
        <begin position="271"/>
        <end position="297"/>
    </location>
</feature>
<dbReference type="Proteomes" id="UP001066276">
    <property type="component" value="Chromosome 2_2"/>
</dbReference>
<dbReference type="InterPro" id="IPR000477">
    <property type="entry name" value="RT_dom"/>
</dbReference>
<feature type="domain" description="Reverse transcriptase" evidence="2">
    <location>
        <begin position="1"/>
        <end position="185"/>
    </location>
</feature>
<dbReference type="SUPFAM" id="SSF56672">
    <property type="entry name" value="DNA/RNA polymerases"/>
    <property type="match status" value="1"/>
</dbReference>
<gene>
    <name evidence="3" type="ORF">NDU88_002425</name>
</gene>
<proteinExistence type="predicted"/>
<dbReference type="PANTHER" id="PTHR33332">
    <property type="entry name" value="REVERSE TRANSCRIPTASE DOMAIN-CONTAINING PROTEIN"/>
    <property type="match status" value="1"/>
</dbReference>
<reference evidence="3" key="1">
    <citation type="journal article" date="2022" name="bioRxiv">
        <title>Sequencing and chromosome-scale assembly of the giantPleurodeles waltlgenome.</title>
        <authorList>
            <person name="Brown T."/>
            <person name="Elewa A."/>
            <person name="Iarovenko S."/>
            <person name="Subramanian E."/>
            <person name="Araus A.J."/>
            <person name="Petzold A."/>
            <person name="Susuki M."/>
            <person name="Suzuki K.-i.T."/>
            <person name="Hayashi T."/>
            <person name="Toyoda A."/>
            <person name="Oliveira C."/>
            <person name="Osipova E."/>
            <person name="Leigh N.D."/>
            <person name="Simon A."/>
            <person name="Yun M.H."/>
        </authorList>
    </citation>
    <scope>NUCLEOTIDE SEQUENCE</scope>
    <source>
        <strain evidence="3">20211129_DDA</strain>
        <tissue evidence="3">Liver</tissue>
    </source>
</reference>
<evidence type="ECO:0000256" key="1">
    <source>
        <dbReference type="SAM" id="MobiDB-lite"/>
    </source>
</evidence>
<evidence type="ECO:0000313" key="4">
    <source>
        <dbReference type="Proteomes" id="UP001066276"/>
    </source>
</evidence>
<feature type="compositionally biased region" description="Low complexity" evidence="1">
    <location>
        <begin position="298"/>
        <end position="312"/>
    </location>
</feature>
<dbReference type="PROSITE" id="PS50878">
    <property type="entry name" value="RT_POL"/>
    <property type="match status" value="1"/>
</dbReference>
<sequence>MLDEGETAALILLDLSAPFDTACHHTLRTCLHNAGIHDKALDCISSFLAGRTQRVHLPPFRPETSRLICGIPQGSSLSHTLFNIYMAPLANIARTHHINIVSYADDTQLILCHTKDPSTAKNNLHNGLLAITSWMESSRLKLNTEKTEILIFGTNPSAWNDSWWPTSRGSAPSPTTHARNLGFILGSTLSMTQQVNAFSSSCYNTLRMLHKIFKWIPVETRKTVTHALVSSRLDYGNDPYAGTTTKIQTKLKRIQNASACLILDVPRRNHISPTSETYTGYQYQRGSPSNSSSTHTKPSTTQVQPTSTTDSPSTPPPVIFTPPASPSPPSPAPPPEEDPSHT</sequence>
<evidence type="ECO:0000313" key="3">
    <source>
        <dbReference type="EMBL" id="KAJ1193120.1"/>
    </source>
</evidence>
<dbReference type="Pfam" id="PF00078">
    <property type="entry name" value="RVT_1"/>
    <property type="match status" value="1"/>
</dbReference>
<protein>
    <recommendedName>
        <fullName evidence="2">Reverse transcriptase domain-containing protein</fullName>
    </recommendedName>
</protein>
<dbReference type="AlphaFoldDB" id="A0AAV7UVK8"/>
<dbReference type="EMBL" id="JANPWB010000004">
    <property type="protein sequence ID" value="KAJ1193120.1"/>
    <property type="molecule type" value="Genomic_DNA"/>
</dbReference>
<evidence type="ECO:0000259" key="2">
    <source>
        <dbReference type="PROSITE" id="PS50878"/>
    </source>
</evidence>
<organism evidence="3 4">
    <name type="scientific">Pleurodeles waltl</name>
    <name type="common">Iberian ribbed newt</name>
    <dbReference type="NCBI Taxonomy" id="8319"/>
    <lineage>
        <taxon>Eukaryota</taxon>
        <taxon>Metazoa</taxon>
        <taxon>Chordata</taxon>
        <taxon>Craniata</taxon>
        <taxon>Vertebrata</taxon>
        <taxon>Euteleostomi</taxon>
        <taxon>Amphibia</taxon>
        <taxon>Batrachia</taxon>
        <taxon>Caudata</taxon>
        <taxon>Salamandroidea</taxon>
        <taxon>Salamandridae</taxon>
        <taxon>Pleurodelinae</taxon>
        <taxon>Pleurodeles</taxon>
    </lineage>
</organism>
<dbReference type="InterPro" id="IPR043502">
    <property type="entry name" value="DNA/RNA_pol_sf"/>
</dbReference>
<feature type="compositionally biased region" description="Pro residues" evidence="1">
    <location>
        <begin position="313"/>
        <end position="334"/>
    </location>
</feature>
<comment type="caution">
    <text evidence="3">The sequence shown here is derived from an EMBL/GenBank/DDBJ whole genome shotgun (WGS) entry which is preliminary data.</text>
</comment>
<accession>A0AAV7UVK8</accession>
<keyword evidence="4" id="KW-1185">Reference proteome</keyword>